<evidence type="ECO:0000256" key="5">
    <source>
        <dbReference type="ARBA" id="ARBA00023295"/>
    </source>
</evidence>
<dbReference type="GO" id="GO:0016020">
    <property type="term" value="C:membrane"/>
    <property type="evidence" value="ECO:0007669"/>
    <property type="project" value="TreeGrafter"/>
</dbReference>
<dbReference type="Proteomes" id="UP000565724">
    <property type="component" value="Unassembled WGS sequence"/>
</dbReference>
<name>A0A7Y6DXC1_9CELL</name>
<dbReference type="InterPro" id="IPR029018">
    <property type="entry name" value="Hex-like_dom2"/>
</dbReference>
<reference evidence="9 10" key="1">
    <citation type="submission" date="2020-05" db="EMBL/GenBank/DDBJ databases">
        <title>Genome Sequencing of Type Strains.</title>
        <authorList>
            <person name="Lemaire J.F."/>
            <person name="Inderbitzin P."/>
            <person name="Gregorio O.A."/>
            <person name="Collins S.B."/>
            <person name="Wespe N."/>
            <person name="Knight-Connoni V."/>
        </authorList>
    </citation>
    <scope>NUCLEOTIDE SEQUENCE [LARGE SCALE GENOMIC DNA]</scope>
    <source>
        <strain evidence="9 10">ATCC 25174</strain>
    </source>
</reference>
<dbReference type="PRINTS" id="PR00738">
    <property type="entry name" value="GLHYDRLASE20"/>
</dbReference>
<dbReference type="Gene3D" id="3.30.379.10">
    <property type="entry name" value="Chitobiase/beta-hexosaminidase domain 2-like"/>
    <property type="match status" value="1"/>
</dbReference>
<dbReference type="AlphaFoldDB" id="A0A7Y6DXC1"/>
<evidence type="ECO:0000259" key="8">
    <source>
        <dbReference type="Pfam" id="PF02838"/>
    </source>
</evidence>
<evidence type="ECO:0000259" key="7">
    <source>
        <dbReference type="Pfam" id="PF00728"/>
    </source>
</evidence>
<evidence type="ECO:0000256" key="4">
    <source>
        <dbReference type="ARBA" id="ARBA00022801"/>
    </source>
</evidence>
<dbReference type="EC" id="3.2.1.52" evidence="3"/>
<feature type="domain" description="Glycoside hydrolase family 20 catalytic" evidence="7">
    <location>
        <begin position="136"/>
        <end position="302"/>
    </location>
</feature>
<dbReference type="Pfam" id="PF00728">
    <property type="entry name" value="Glyco_hydro_20"/>
    <property type="match status" value="2"/>
</dbReference>
<evidence type="ECO:0000313" key="9">
    <source>
        <dbReference type="EMBL" id="NUU16897.1"/>
    </source>
</evidence>
<dbReference type="GO" id="GO:0005975">
    <property type="term" value="P:carbohydrate metabolic process"/>
    <property type="evidence" value="ECO:0007669"/>
    <property type="project" value="InterPro"/>
</dbReference>
<dbReference type="InterPro" id="IPR025705">
    <property type="entry name" value="Beta_hexosaminidase_sua/sub"/>
</dbReference>
<dbReference type="GO" id="GO:0030203">
    <property type="term" value="P:glycosaminoglycan metabolic process"/>
    <property type="evidence" value="ECO:0007669"/>
    <property type="project" value="TreeGrafter"/>
</dbReference>
<dbReference type="CDD" id="cd06568">
    <property type="entry name" value="GH20_SpHex_like"/>
    <property type="match status" value="1"/>
</dbReference>
<comment type="similarity">
    <text evidence="2">Belongs to the glycosyl hydrolase 20 family.</text>
</comment>
<dbReference type="PANTHER" id="PTHR22600">
    <property type="entry name" value="BETA-HEXOSAMINIDASE"/>
    <property type="match status" value="1"/>
</dbReference>
<evidence type="ECO:0000256" key="3">
    <source>
        <dbReference type="ARBA" id="ARBA00012663"/>
    </source>
</evidence>
<evidence type="ECO:0000256" key="6">
    <source>
        <dbReference type="PIRSR" id="PIRSR625705-1"/>
    </source>
</evidence>
<dbReference type="RefSeq" id="WP_175346775.1">
    <property type="nucleotide sequence ID" value="NZ_JABMCI010000056.1"/>
</dbReference>
<dbReference type="InterPro" id="IPR015883">
    <property type="entry name" value="Glyco_hydro_20_cat"/>
</dbReference>
<dbReference type="GO" id="GO:0004563">
    <property type="term" value="F:beta-N-acetylhexosaminidase activity"/>
    <property type="evidence" value="ECO:0007669"/>
    <property type="project" value="UniProtKB-EC"/>
</dbReference>
<protein>
    <recommendedName>
        <fullName evidence="3">beta-N-acetylhexosaminidase</fullName>
        <ecNumber evidence="3">3.2.1.52</ecNumber>
    </recommendedName>
</protein>
<feature type="active site" description="Proton donor" evidence="6">
    <location>
        <position position="299"/>
    </location>
</feature>
<evidence type="ECO:0000256" key="1">
    <source>
        <dbReference type="ARBA" id="ARBA00001231"/>
    </source>
</evidence>
<keyword evidence="4 9" id="KW-0378">Hydrolase</keyword>
<dbReference type="Pfam" id="PF02838">
    <property type="entry name" value="Glyco_hydro_20b"/>
    <property type="match status" value="1"/>
</dbReference>
<dbReference type="InterPro" id="IPR017853">
    <property type="entry name" value="GH"/>
</dbReference>
<dbReference type="SUPFAM" id="SSF51445">
    <property type="entry name" value="(Trans)glycosidases"/>
    <property type="match status" value="1"/>
</dbReference>
<accession>A0A7Y6DXC1</accession>
<organism evidence="9 10">
    <name type="scientific">Cellulomonas humilata</name>
    <dbReference type="NCBI Taxonomy" id="144055"/>
    <lineage>
        <taxon>Bacteria</taxon>
        <taxon>Bacillati</taxon>
        <taxon>Actinomycetota</taxon>
        <taxon>Actinomycetes</taxon>
        <taxon>Micrococcales</taxon>
        <taxon>Cellulomonadaceae</taxon>
        <taxon>Cellulomonas</taxon>
    </lineage>
</organism>
<keyword evidence="10" id="KW-1185">Reference proteome</keyword>
<dbReference type="Gene3D" id="3.20.20.80">
    <property type="entry name" value="Glycosidases"/>
    <property type="match status" value="1"/>
</dbReference>
<proteinExistence type="inferred from homology"/>
<keyword evidence="5" id="KW-0326">Glycosidase</keyword>
<dbReference type="EMBL" id="JABMCI010000056">
    <property type="protein sequence ID" value="NUU16897.1"/>
    <property type="molecule type" value="Genomic_DNA"/>
</dbReference>
<comment type="catalytic activity">
    <reaction evidence="1">
        <text>Hydrolysis of terminal non-reducing N-acetyl-D-hexosamine residues in N-acetyl-beta-D-hexosaminides.</text>
        <dbReference type="EC" id="3.2.1.52"/>
    </reaction>
</comment>
<gene>
    <name evidence="9" type="ORF">HP550_06490</name>
</gene>
<evidence type="ECO:0000256" key="2">
    <source>
        <dbReference type="ARBA" id="ARBA00006285"/>
    </source>
</evidence>
<feature type="domain" description="Beta-hexosaminidase bacterial type N-terminal" evidence="8">
    <location>
        <begin position="5"/>
        <end position="132"/>
    </location>
</feature>
<dbReference type="PANTHER" id="PTHR22600:SF57">
    <property type="entry name" value="BETA-N-ACETYLHEXOSAMINIDASE"/>
    <property type="match status" value="1"/>
</dbReference>
<evidence type="ECO:0000313" key="10">
    <source>
        <dbReference type="Proteomes" id="UP000565724"/>
    </source>
</evidence>
<feature type="domain" description="Glycoside hydrolase family 20 catalytic" evidence="7">
    <location>
        <begin position="312"/>
        <end position="451"/>
    </location>
</feature>
<sequence length="488" mass="52774">MPDVIAVIPQPAALERTGDAPFVLTEATTVVAEGRPDLIGLAVLVADLLGRVGGRSVEVRYAESGASDIVRLRLVENLPPGDEAYRLIARNGRIDLEARTPAGLVRAVVTLRQLIVSAPGGVLRVPAVRIEDSPRYEWRGLSVDVARHYLPARDLKVVIGVMAHYKLNVLHLHLTDDQGWRLHVPSRPLLTRLSSSTSVDGDPGGFYSAEDFADLVAYGAVRGVRVVPEIDVPGHVNAATHAYGELTPSGEPTDTYTGIEVGFSRLHADLPATGAFLTDVFADVAAMTPGDYVHIGGDEVLTMAADEYATLVAAASAAVRAAGKKVVGWQEIAHTPLEPGTVVQYWDTRVDPEPFAAAARAGALLLMSPASKAYLDMKYDASTELGLEWAGHIELRDAYEWEPSTLIEGVPADSVIGVEAAVWTETIRDLSGLTQMLLPRLAAVAEVAWSAPERRDWEDFRTRVAQQAPFWDRLELAWTASPQVDWPR</sequence>
<comment type="caution">
    <text evidence="9">The sequence shown here is derived from an EMBL/GenBank/DDBJ whole genome shotgun (WGS) entry which is preliminary data.</text>
</comment>
<dbReference type="SUPFAM" id="SSF55545">
    <property type="entry name" value="beta-N-acetylhexosaminidase-like domain"/>
    <property type="match status" value="1"/>
</dbReference>
<dbReference type="InterPro" id="IPR015882">
    <property type="entry name" value="HEX_bac_N"/>
</dbReference>